<evidence type="ECO:0000256" key="4">
    <source>
        <dbReference type="ARBA" id="ARBA00022763"/>
    </source>
</evidence>
<gene>
    <name evidence="9" type="primary">alkA</name>
    <name evidence="9" type="ORF">EV102420_07_02870</name>
</gene>
<comment type="similarity">
    <text evidence="2">Belongs to the alkylbase DNA glycosidase AlkA family.</text>
</comment>
<dbReference type="GO" id="GO:0005737">
    <property type="term" value="C:cytoplasm"/>
    <property type="evidence" value="ECO:0007669"/>
    <property type="project" value="TreeGrafter"/>
</dbReference>
<evidence type="ECO:0000256" key="2">
    <source>
        <dbReference type="ARBA" id="ARBA00010817"/>
    </source>
</evidence>
<evidence type="ECO:0000256" key="5">
    <source>
        <dbReference type="ARBA" id="ARBA00022801"/>
    </source>
</evidence>
<dbReference type="PROSITE" id="PS00516">
    <property type="entry name" value="ALKYLBASE_DNA_GLYCOS"/>
    <property type="match status" value="1"/>
</dbReference>
<dbReference type="CDD" id="cd00056">
    <property type="entry name" value="ENDO3c"/>
    <property type="match status" value="1"/>
</dbReference>
<dbReference type="GO" id="GO:0006307">
    <property type="term" value="P:DNA alkylation repair"/>
    <property type="evidence" value="ECO:0007669"/>
    <property type="project" value="TreeGrafter"/>
</dbReference>
<dbReference type="EMBL" id="BBMZ01000007">
    <property type="protein sequence ID" value="GAL57467.1"/>
    <property type="molecule type" value="Genomic_DNA"/>
</dbReference>
<evidence type="ECO:0000256" key="1">
    <source>
        <dbReference type="ARBA" id="ARBA00000086"/>
    </source>
</evidence>
<dbReference type="GO" id="GO:0006285">
    <property type="term" value="P:base-excision repair, AP site formation"/>
    <property type="evidence" value="ECO:0007669"/>
    <property type="project" value="TreeGrafter"/>
</dbReference>
<dbReference type="Pfam" id="PF06029">
    <property type="entry name" value="AlkA_N"/>
    <property type="match status" value="1"/>
</dbReference>
<dbReference type="InterPro" id="IPR051912">
    <property type="entry name" value="Alkylbase_DNA_Glycosylase/TA"/>
</dbReference>
<dbReference type="Pfam" id="PF00730">
    <property type="entry name" value="HhH-GPD"/>
    <property type="match status" value="1"/>
</dbReference>
<dbReference type="SMART" id="SM01009">
    <property type="entry name" value="AlkA_N"/>
    <property type="match status" value="1"/>
</dbReference>
<dbReference type="FunFam" id="1.10.340.30:FF:000008">
    <property type="entry name" value="DNA-3-methyladenine glycosylase 2"/>
    <property type="match status" value="1"/>
</dbReference>
<evidence type="ECO:0000256" key="6">
    <source>
        <dbReference type="ARBA" id="ARBA00023204"/>
    </source>
</evidence>
<dbReference type="STRING" id="1115515.EV102420_07_02870"/>
<dbReference type="NCBIfam" id="NF007641">
    <property type="entry name" value="PRK10308.1"/>
    <property type="match status" value="1"/>
</dbReference>
<dbReference type="SUPFAM" id="SSF48150">
    <property type="entry name" value="DNA-glycosylase"/>
    <property type="match status" value="1"/>
</dbReference>
<keyword evidence="10" id="KW-1185">Reference proteome</keyword>
<dbReference type="GO" id="GO:0032993">
    <property type="term" value="C:protein-DNA complex"/>
    <property type="evidence" value="ECO:0007669"/>
    <property type="project" value="TreeGrafter"/>
</dbReference>
<dbReference type="SMART" id="SM00478">
    <property type="entry name" value="ENDO3c"/>
    <property type="match status" value="1"/>
</dbReference>
<evidence type="ECO:0000259" key="7">
    <source>
        <dbReference type="SMART" id="SM00478"/>
    </source>
</evidence>
<dbReference type="Proteomes" id="UP000029462">
    <property type="component" value="Unassembled WGS sequence"/>
</dbReference>
<dbReference type="SUPFAM" id="SSF55945">
    <property type="entry name" value="TATA-box binding protein-like"/>
    <property type="match status" value="1"/>
</dbReference>
<dbReference type="InterPro" id="IPR011257">
    <property type="entry name" value="DNA_glycosylase"/>
</dbReference>
<accession>A0A090VQS4</accession>
<dbReference type="InterPro" id="IPR003265">
    <property type="entry name" value="HhH-GPD_domain"/>
</dbReference>
<keyword evidence="4" id="KW-0227">DNA damage</keyword>
<keyword evidence="5" id="KW-0378">Hydrolase</keyword>
<dbReference type="GO" id="GO:0032131">
    <property type="term" value="F:alkylated DNA binding"/>
    <property type="evidence" value="ECO:0007669"/>
    <property type="project" value="TreeGrafter"/>
</dbReference>
<dbReference type="Gene3D" id="1.10.340.30">
    <property type="entry name" value="Hypothetical protein, domain 2"/>
    <property type="match status" value="1"/>
</dbReference>
<evidence type="ECO:0000313" key="9">
    <source>
        <dbReference type="EMBL" id="GAL57467.1"/>
    </source>
</evidence>
<evidence type="ECO:0000256" key="3">
    <source>
        <dbReference type="ARBA" id="ARBA00012000"/>
    </source>
</evidence>
<dbReference type="GO" id="GO:0043916">
    <property type="term" value="F:DNA-7-methylguanine glycosylase activity"/>
    <property type="evidence" value="ECO:0007669"/>
    <property type="project" value="TreeGrafter"/>
</dbReference>
<dbReference type="InterPro" id="IPR037046">
    <property type="entry name" value="AlkA_N_sf"/>
</dbReference>
<reference evidence="9 10" key="1">
    <citation type="submission" date="2014-09" db="EMBL/GenBank/DDBJ databases">
        <title>Whole genome shotgun sequence of Escherichia vulneris NBRC 102420.</title>
        <authorList>
            <person name="Yoshida Y."/>
            <person name="Hosoyama A."/>
            <person name="Tsuchikane K."/>
            <person name="Ohji S."/>
            <person name="Ichikawa N."/>
            <person name="Kimura A."/>
            <person name="Yamazoe A."/>
            <person name="Ezaki T."/>
            <person name="Fujita N."/>
        </authorList>
    </citation>
    <scope>NUCLEOTIDE SEQUENCE [LARGE SCALE GENOMIC DNA]</scope>
    <source>
        <strain evidence="9 10">NBRC 102420</strain>
    </source>
</reference>
<dbReference type="GO" id="GO:0008725">
    <property type="term" value="F:DNA-3-methyladenine glycosylase activity"/>
    <property type="evidence" value="ECO:0007669"/>
    <property type="project" value="TreeGrafter"/>
</dbReference>
<protein>
    <recommendedName>
        <fullName evidence="3">DNA-3-methyladenine glycosylase II</fullName>
        <ecNumber evidence="3">3.2.2.21</ecNumber>
    </recommendedName>
</protein>
<dbReference type="InterPro" id="IPR010316">
    <property type="entry name" value="AlkA_N"/>
</dbReference>
<dbReference type="Gene3D" id="1.10.1670.10">
    <property type="entry name" value="Helix-hairpin-Helix base-excision DNA repair enzymes (C-terminal)"/>
    <property type="match status" value="1"/>
</dbReference>
<dbReference type="Gene3D" id="3.30.310.20">
    <property type="entry name" value="DNA-3-methyladenine glycosylase AlkA, N-terminal domain"/>
    <property type="match status" value="1"/>
</dbReference>
<feature type="domain" description="DNA-3-methyladenine glycosylase AlkA N-terminal" evidence="8">
    <location>
        <begin position="11"/>
        <end position="122"/>
    </location>
</feature>
<evidence type="ECO:0000313" key="10">
    <source>
        <dbReference type="Proteomes" id="UP000029462"/>
    </source>
</evidence>
<keyword evidence="6" id="KW-0234">DNA repair</keyword>
<dbReference type="AlphaFoldDB" id="A0A090VQS4"/>
<dbReference type="PANTHER" id="PTHR43003">
    <property type="entry name" value="DNA-3-METHYLADENINE GLYCOSYLASE"/>
    <property type="match status" value="1"/>
</dbReference>
<dbReference type="InterPro" id="IPR000035">
    <property type="entry name" value="Alkylbase_DNA_glycsylse_CS"/>
</dbReference>
<dbReference type="eggNOG" id="COG0122">
    <property type="taxonomic scope" value="Bacteria"/>
</dbReference>
<comment type="caution">
    <text evidence="9">The sequence shown here is derived from an EMBL/GenBank/DDBJ whole genome shotgun (WGS) entry which is preliminary data.</text>
</comment>
<organism evidence="9 10">
    <name type="scientific">Pseudescherichia vulneris NBRC 102420</name>
    <dbReference type="NCBI Taxonomy" id="1115515"/>
    <lineage>
        <taxon>Bacteria</taxon>
        <taxon>Pseudomonadati</taxon>
        <taxon>Pseudomonadota</taxon>
        <taxon>Gammaproteobacteria</taxon>
        <taxon>Enterobacterales</taxon>
        <taxon>Enterobacteriaceae</taxon>
        <taxon>Pseudescherichia</taxon>
    </lineage>
</organism>
<evidence type="ECO:0000259" key="8">
    <source>
        <dbReference type="SMART" id="SM01009"/>
    </source>
</evidence>
<sequence>MSTTSMSTTSMYTLKWKPPYDWAWMLGFLQARAVTGVEVVSEGRYVRSFALGEHQGIVTAEPDEANHTLRVTLSAGLLPVAEACLARLGRLFDLACDPQEIIQALGSVGEQRPGLRLPGSMDTFEQGVRAILGQLVSVAMAAKLTGKVVELLGEPLADAPGFICFPTAETMAQADPTALKALGMPLKRAEALINLARATLDGEFPLQAPADIEQGVKLLQRFPGIGRWTANYLAMRGWQAKDVFLADDYAIKQRFAGMTPAQIRRYAQRWQPWRSYALLHIWYTPDWQPTVDEGQLIAK</sequence>
<name>A0A090VQS4_PSEVU</name>
<comment type="catalytic activity">
    <reaction evidence="1">
        <text>Hydrolysis of alkylated DNA, releasing 3-methyladenine, 3-methylguanine, 7-methylguanine and 7-methyladenine.</text>
        <dbReference type="EC" id="3.2.2.21"/>
    </reaction>
</comment>
<feature type="domain" description="HhH-GPD" evidence="7">
    <location>
        <begin position="140"/>
        <end position="286"/>
    </location>
</feature>
<dbReference type="PANTHER" id="PTHR43003:SF13">
    <property type="entry name" value="DNA-3-METHYLADENINE GLYCOSYLASE 2"/>
    <property type="match status" value="1"/>
</dbReference>
<dbReference type="EC" id="3.2.2.21" evidence="3"/>
<proteinExistence type="inferred from homology"/>
<dbReference type="InterPro" id="IPR023170">
    <property type="entry name" value="HhH_base_excis_C"/>
</dbReference>